<evidence type="ECO:0000313" key="2">
    <source>
        <dbReference type="Proteomes" id="UP001054945"/>
    </source>
</evidence>
<comment type="caution">
    <text evidence="1">The sequence shown here is derived from an EMBL/GenBank/DDBJ whole genome shotgun (WGS) entry which is preliminary data.</text>
</comment>
<organism evidence="1 2">
    <name type="scientific">Caerostris extrusa</name>
    <name type="common">Bark spider</name>
    <name type="synonym">Caerostris bankana</name>
    <dbReference type="NCBI Taxonomy" id="172846"/>
    <lineage>
        <taxon>Eukaryota</taxon>
        <taxon>Metazoa</taxon>
        <taxon>Ecdysozoa</taxon>
        <taxon>Arthropoda</taxon>
        <taxon>Chelicerata</taxon>
        <taxon>Arachnida</taxon>
        <taxon>Araneae</taxon>
        <taxon>Araneomorphae</taxon>
        <taxon>Entelegynae</taxon>
        <taxon>Araneoidea</taxon>
        <taxon>Araneidae</taxon>
        <taxon>Caerostris</taxon>
    </lineage>
</organism>
<dbReference type="Proteomes" id="UP001054945">
    <property type="component" value="Unassembled WGS sequence"/>
</dbReference>
<reference evidence="1 2" key="1">
    <citation type="submission" date="2021-06" db="EMBL/GenBank/DDBJ databases">
        <title>Caerostris extrusa draft genome.</title>
        <authorList>
            <person name="Kono N."/>
            <person name="Arakawa K."/>
        </authorList>
    </citation>
    <scope>NUCLEOTIDE SEQUENCE [LARGE SCALE GENOMIC DNA]</scope>
</reference>
<gene>
    <name evidence="1" type="ORF">CEXT_360501</name>
</gene>
<protein>
    <submittedName>
        <fullName evidence="1">Uncharacterized protein</fullName>
    </submittedName>
</protein>
<dbReference type="AlphaFoldDB" id="A0AAV4NFS9"/>
<keyword evidence="2" id="KW-1185">Reference proteome</keyword>
<name>A0AAV4NFS9_CAEEX</name>
<proteinExistence type="predicted"/>
<sequence>MSGSLLKRYRWDGRSSLQEACRDAGGNSSGDLPELGTLPSEWFSTKEFLLNFRLKRQLCCNLKFRTPAKLIFAAFFPMLNGWFIAQKIPAGMEGARSRKHAKTLMAIPWGRSSELEHCLPSGFRRMNFFLILVRKQVRDII</sequence>
<accession>A0AAV4NFS9</accession>
<dbReference type="EMBL" id="BPLR01003304">
    <property type="protein sequence ID" value="GIX83224.1"/>
    <property type="molecule type" value="Genomic_DNA"/>
</dbReference>
<evidence type="ECO:0000313" key="1">
    <source>
        <dbReference type="EMBL" id="GIX83224.1"/>
    </source>
</evidence>